<proteinExistence type="predicted"/>
<name>A0A238BP14_9BILA</name>
<reference evidence="1 2" key="1">
    <citation type="submission" date="2015-12" db="EMBL/GenBank/DDBJ databases">
        <title>Draft genome of the nematode, Onchocerca flexuosa.</title>
        <authorList>
            <person name="Mitreva M."/>
        </authorList>
    </citation>
    <scope>NUCLEOTIDE SEQUENCE [LARGE SCALE GENOMIC DNA]</scope>
    <source>
        <strain evidence="1">Red Deer</strain>
    </source>
</reference>
<dbReference type="Proteomes" id="UP000242913">
    <property type="component" value="Unassembled WGS sequence"/>
</dbReference>
<accession>A0A238BP14</accession>
<dbReference type="AlphaFoldDB" id="A0A238BP14"/>
<evidence type="ECO:0000313" key="2">
    <source>
        <dbReference type="Proteomes" id="UP000242913"/>
    </source>
</evidence>
<sequence>MNRKLSTDASPYVILSLRLKELDFKCVPMTWDTMDKELYEKQFKLGEAVFAALVEWDNAPAQKTHAIVSKLKQDIRNYIVKYTTWIINFIGACAKRKNEANSKMVCDGVHILLSRFQGMDQDFDNCLTLIDQSKEVFLLRKNFK</sequence>
<dbReference type="EMBL" id="KZ270042">
    <property type="protein sequence ID" value="OZC07117.1"/>
    <property type="molecule type" value="Genomic_DNA"/>
</dbReference>
<evidence type="ECO:0000313" key="1">
    <source>
        <dbReference type="EMBL" id="OZC07117.1"/>
    </source>
</evidence>
<organism evidence="1 2">
    <name type="scientific">Onchocerca flexuosa</name>
    <dbReference type="NCBI Taxonomy" id="387005"/>
    <lineage>
        <taxon>Eukaryota</taxon>
        <taxon>Metazoa</taxon>
        <taxon>Ecdysozoa</taxon>
        <taxon>Nematoda</taxon>
        <taxon>Chromadorea</taxon>
        <taxon>Rhabditida</taxon>
        <taxon>Spirurina</taxon>
        <taxon>Spiruromorpha</taxon>
        <taxon>Filarioidea</taxon>
        <taxon>Onchocercidae</taxon>
        <taxon>Onchocerca</taxon>
    </lineage>
</organism>
<protein>
    <submittedName>
        <fullName evidence="1">Uncharacterized protein</fullName>
    </submittedName>
</protein>
<keyword evidence="2" id="KW-1185">Reference proteome</keyword>
<dbReference type="OrthoDB" id="10523647at2759"/>
<gene>
    <name evidence="1" type="ORF">X798_05861</name>
</gene>